<dbReference type="InterPro" id="IPR020048">
    <property type="entry name" value="NADPH-dep_FMN_reduc_SsuE"/>
</dbReference>
<evidence type="ECO:0000256" key="2">
    <source>
        <dbReference type="ARBA" id="ARBA00022643"/>
    </source>
</evidence>
<name>A0A3S0VB63_9BACI</name>
<dbReference type="NCBIfam" id="TIGR03567">
    <property type="entry name" value="FMN_reduc_SsuE"/>
    <property type="match status" value="1"/>
</dbReference>
<dbReference type="InterPro" id="IPR051814">
    <property type="entry name" value="NAD(P)H-dep_FMN_reductase"/>
</dbReference>
<feature type="domain" description="NADPH-dependent FMN reductase-like" evidence="4">
    <location>
        <begin position="4"/>
        <end position="143"/>
    </location>
</feature>
<gene>
    <name evidence="5" type="primary">ssuE</name>
    <name evidence="5" type="ORF">ELQ35_11480</name>
</gene>
<evidence type="ECO:0000259" key="4">
    <source>
        <dbReference type="Pfam" id="PF03358"/>
    </source>
</evidence>
<dbReference type="Pfam" id="PF03358">
    <property type="entry name" value="FMN_red"/>
    <property type="match status" value="1"/>
</dbReference>
<dbReference type="Gene3D" id="3.40.50.360">
    <property type="match status" value="1"/>
</dbReference>
<reference evidence="5 6" key="1">
    <citation type="submission" date="2018-12" db="EMBL/GenBank/DDBJ databases">
        <title>Bacillus chawlae sp. nov., Bacillus glennii sp. nov., and Bacillus saganii sp. nov. Isolated from the Vehicle Assembly Building at Kennedy Space Center where the Viking Spacecraft were Assembled.</title>
        <authorList>
            <person name="Seuylemezian A."/>
            <person name="Vaishampayan P."/>
        </authorList>
    </citation>
    <scope>NUCLEOTIDE SEQUENCE [LARGE SCALE GENOMIC DNA]</scope>
    <source>
        <strain evidence="5 6">L5</strain>
    </source>
</reference>
<sequence>MSDIVTISGSPSTESKSTIVLKYLKRQLEEEGLTVKEISVLDVEPNILLNGEYNHPSITSLVKNIQNAKGVIIASPVYKAAYSGALKALLDLFPQDAFQNKPVYPLMVGGSQAHLLAIDFSLKPLLAGLHAQTILKGVYLTEKQIDKTNDAEPIVDSELLKRVREQLHQFAEITKKLSSIPV</sequence>
<dbReference type="InterPro" id="IPR029039">
    <property type="entry name" value="Flavoprotein-like_sf"/>
</dbReference>
<dbReference type="GO" id="GO:0046306">
    <property type="term" value="P:alkanesulfonate catabolic process"/>
    <property type="evidence" value="ECO:0007669"/>
    <property type="project" value="InterPro"/>
</dbReference>
<dbReference type="PANTHER" id="PTHR43408">
    <property type="entry name" value="FMN REDUCTASE (NADPH)"/>
    <property type="match status" value="1"/>
</dbReference>
<dbReference type="Proteomes" id="UP000267430">
    <property type="component" value="Unassembled WGS sequence"/>
</dbReference>
<protein>
    <submittedName>
        <fullName evidence="5">FMN reductase (NADPH)</fullName>
        <ecNumber evidence="5">1.5.1.38</ecNumber>
    </submittedName>
</protein>
<keyword evidence="6" id="KW-1185">Reference proteome</keyword>
<dbReference type="OrthoDB" id="1643408at2"/>
<dbReference type="GO" id="GO:0052873">
    <property type="term" value="F:FMN reductase (NADPH) activity"/>
    <property type="evidence" value="ECO:0007669"/>
    <property type="project" value="UniProtKB-EC"/>
</dbReference>
<dbReference type="RefSeq" id="WP_126864967.1">
    <property type="nucleotide sequence ID" value="NZ_JAUSTX010000007.1"/>
</dbReference>
<evidence type="ECO:0000313" key="5">
    <source>
        <dbReference type="EMBL" id="RUQ28543.1"/>
    </source>
</evidence>
<dbReference type="SUPFAM" id="SSF52218">
    <property type="entry name" value="Flavoproteins"/>
    <property type="match status" value="1"/>
</dbReference>
<proteinExistence type="predicted"/>
<keyword evidence="2" id="KW-0288">FMN</keyword>
<accession>A0A3S0VB63</accession>
<keyword evidence="1" id="KW-0285">Flavoprotein</keyword>
<dbReference type="InterPro" id="IPR005025">
    <property type="entry name" value="FMN_Rdtase-like_dom"/>
</dbReference>
<dbReference type="EMBL" id="RYZZ01000015">
    <property type="protein sequence ID" value="RUQ28543.1"/>
    <property type="molecule type" value="Genomic_DNA"/>
</dbReference>
<evidence type="ECO:0000256" key="3">
    <source>
        <dbReference type="ARBA" id="ARBA00023002"/>
    </source>
</evidence>
<evidence type="ECO:0000313" key="6">
    <source>
        <dbReference type="Proteomes" id="UP000267430"/>
    </source>
</evidence>
<comment type="caution">
    <text evidence="5">The sequence shown here is derived from an EMBL/GenBank/DDBJ whole genome shotgun (WGS) entry which is preliminary data.</text>
</comment>
<organism evidence="5 6">
    <name type="scientific">Peribacillus cavernae</name>
    <dbReference type="NCBI Taxonomy" id="1674310"/>
    <lineage>
        <taxon>Bacteria</taxon>
        <taxon>Bacillati</taxon>
        <taxon>Bacillota</taxon>
        <taxon>Bacilli</taxon>
        <taxon>Bacillales</taxon>
        <taxon>Bacillaceae</taxon>
        <taxon>Peribacillus</taxon>
    </lineage>
</organism>
<evidence type="ECO:0000256" key="1">
    <source>
        <dbReference type="ARBA" id="ARBA00022630"/>
    </source>
</evidence>
<dbReference type="PANTHER" id="PTHR43408:SF1">
    <property type="entry name" value="FMN REDUCTASE (NADPH)"/>
    <property type="match status" value="1"/>
</dbReference>
<dbReference type="AlphaFoldDB" id="A0A3S0VB63"/>
<keyword evidence="3 5" id="KW-0560">Oxidoreductase</keyword>
<dbReference type="EC" id="1.5.1.38" evidence="5"/>